<dbReference type="InterPro" id="IPR016181">
    <property type="entry name" value="Acyl_CoA_acyltransferase"/>
</dbReference>
<dbReference type="CDD" id="cd04301">
    <property type="entry name" value="NAT_SF"/>
    <property type="match status" value="1"/>
</dbReference>
<evidence type="ECO:0000259" key="3">
    <source>
        <dbReference type="PROSITE" id="PS51186"/>
    </source>
</evidence>
<accession>A0ABW4L1B0</accession>
<dbReference type="GO" id="GO:0016746">
    <property type="term" value="F:acyltransferase activity"/>
    <property type="evidence" value="ECO:0007669"/>
    <property type="project" value="UniProtKB-KW"/>
</dbReference>
<keyword evidence="5" id="KW-1185">Reference proteome</keyword>
<dbReference type="InterPro" id="IPR050832">
    <property type="entry name" value="Bact_Acetyltransf"/>
</dbReference>
<evidence type="ECO:0000256" key="2">
    <source>
        <dbReference type="ARBA" id="ARBA00023315"/>
    </source>
</evidence>
<dbReference type="InterPro" id="IPR000182">
    <property type="entry name" value="GNAT_dom"/>
</dbReference>
<comment type="caution">
    <text evidence="4">The sequence shown here is derived from an EMBL/GenBank/DDBJ whole genome shotgun (WGS) entry which is preliminary data.</text>
</comment>
<protein>
    <submittedName>
        <fullName evidence="4">GNAT family acetyltransferase</fullName>
        <ecNumber evidence="4">2.3.1.-</ecNumber>
    </submittedName>
</protein>
<dbReference type="RefSeq" id="WP_388002047.1">
    <property type="nucleotide sequence ID" value="NZ_JBHUEE010000001.1"/>
</dbReference>
<dbReference type="EMBL" id="JBHUEE010000001">
    <property type="protein sequence ID" value="MFD1716617.1"/>
    <property type="molecule type" value="Genomic_DNA"/>
</dbReference>
<evidence type="ECO:0000313" key="5">
    <source>
        <dbReference type="Proteomes" id="UP001597277"/>
    </source>
</evidence>
<dbReference type="Pfam" id="PF00583">
    <property type="entry name" value="Acetyltransf_1"/>
    <property type="match status" value="1"/>
</dbReference>
<dbReference type="SUPFAM" id="SSF55729">
    <property type="entry name" value="Acyl-CoA N-acyltransferases (Nat)"/>
    <property type="match status" value="1"/>
</dbReference>
<evidence type="ECO:0000256" key="1">
    <source>
        <dbReference type="ARBA" id="ARBA00022679"/>
    </source>
</evidence>
<proteinExistence type="predicted"/>
<keyword evidence="1 4" id="KW-0808">Transferase</keyword>
<reference evidence="5" key="1">
    <citation type="journal article" date="2019" name="Int. J. Syst. Evol. Microbiol.">
        <title>The Global Catalogue of Microorganisms (GCM) 10K type strain sequencing project: providing services to taxonomists for standard genome sequencing and annotation.</title>
        <authorList>
            <consortium name="The Broad Institute Genomics Platform"/>
            <consortium name="The Broad Institute Genome Sequencing Center for Infectious Disease"/>
            <person name="Wu L."/>
            <person name="Ma J."/>
        </authorList>
    </citation>
    <scope>NUCLEOTIDE SEQUENCE [LARGE SCALE GENOMIC DNA]</scope>
    <source>
        <strain evidence="5">JCM 17130</strain>
    </source>
</reference>
<evidence type="ECO:0000313" key="4">
    <source>
        <dbReference type="EMBL" id="MFD1716617.1"/>
    </source>
</evidence>
<dbReference type="EC" id="2.3.1.-" evidence="4"/>
<organism evidence="4 5">
    <name type="scientific">Georgenia deserti</name>
    <dbReference type="NCBI Taxonomy" id="2093781"/>
    <lineage>
        <taxon>Bacteria</taxon>
        <taxon>Bacillati</taxon>
        <taxon>Actinomycetota</taxon>
        <taxon>Actinomycetes</taxon>
        <taxon>Micrococcales</taxon>
        <taxon>Bogoriellaceae</taxon>
        <taxon>Georgenia</taxon>
    </lineage>
</organism>
<dbReference type="Gene3D" id="3.40.630.30">
    <property type="match status" value="1"/>
</dbReference>
<name>A0ABW4L1B0_9MICO</name>
<keyword evidence="2 4" id="KW-0012">Acyltransferase</keyword>
<feature type="domain" description="N-acetyltransferase" evidence="3">
    <location>
        <begin position="2"/>
        <end position="139"/>
    </location>
</feature>
<gene>
    <name evidence="4" type="ORF">ACFSE6_02130</name>
</gene>
<dbReference type="PANTHER" id="PTHR43877:SF2">
    <property type="entry name" value="AMINOALKYLPHOSPHONATE N-ACETYLTRANSFERASE-RELATED"/>
    <property type="match status" value="1"/>
</dbReference>
<sequence>MPVIGEMTEGEGPAVVRLWETCGLTRPWNDPTADLDQARRGATSTVLVARDDGVVVGSVMAGMDGHRGWIYYLAVTPEVQGTGVGAELTQAAESWLASAGARKVQLMVRDGNPAAGFYERLGYERQHVTVLGRWLSVRE</sequence>
<dbReference type="PROSITE" id="PS51186">
    <property type="entry name" value="GNAT"/>
    <property type="match status" value="1"/>
</dbReference>
<dbReference type="Proteomes" id="UP001597277">
    <property type="component" value="Unassembled WGS sequence"/>
</dbReference>
<dbReference type="NCBIfam" id="NF002959">
    <property type="entry name" value="PRK03624.1"/>
    <property type="match status" value="1"/>
</dbReference>
<dbReference type="PANTHER" id="PTHR43877">
    <property type="entry name" value="AMINOALKYLPHOSPHONATE N-ACETYLTRANSFERASE-RELATED-RELATED"/>
    <property type="match status" value="1"/>
</dbReference>